<organism evidence="4 5">
    <name type="scientific">Lasiosphaeris hirsuta</name>
    <dbReference type="NCBI Taxonomy" id="260670"/>
    <lineage>
        <taxon>Eukaryota</taxon>
        <taxon>Fungi</taxon>
        <taxon>Dikarya</taxon>
        <taxon>Ascomycota</taxon>
        <taxon>Pezizomycotina</taxon>
        <taxon>Sordariomycetes</taxon>
        <taxon>Sordariomycetidae</taxon>
        <taxon>Sordariales</taxon>
        <taxon>Lasiosphaeriaceae</taxon>
        <taxon>Lasiosphaeris</taxon>
    </lineage>
</organism>
<feature type="repeat" description="ANK" evidence="3">
    <location>
        <begin position="282"/>
        <end position="314"/>
    </location>
</feature>
<comment type="caution">
    <text evidence="4">The sequence shown here is derived from an EMBL/GenBank/DDBJ whole genome shotgun (WGS) entry which is preliminary data.</text>
</comment>
<feature type="repeat" description="ANK" evidence="3">
    <location>
        <begin position="489"/>
        <end position="521"/>
    </location>
</feature>
<name>A0AA40AGK1_9PEZI</name>
<evidence type="ECO:0000256" key="3">
    <source>
        <dbReference type="PROSITE-ProRule" id="PRU00023"/>
    </source>
</evidence>
<evidence type="ECO:0000256" key="2">
    <source>
        <dbReference type="ARBA" id="ARBA00023043"/>
    </source>
</evidence>
<dbReference type="AlphaFoldDB" id="A0AA40AGK1"/>
<feature type="repeat" description="ANK" evidence="3">
    <location>
        <begin position="356"/>
        <end position="388"/>
    </location>
</feature>
<reference evidence="4" key="1">
    <citation type="submission" date="2023-06" db="EMBL/GenBank/DDBJ databases">
        <title>Genome-scale phylogeny and comparative genomics of the fungal order Sordariales.</title>
        <authorList>
            <consortium name="Lawrence Berkeley National Laboratory"/>
            <person name="Hensen N."/>
            <person name="Bonometti L."/>
            <person name="Westerberg I."/>
            <person name="Brannstrom I.O."/>
            <person name="Guillou S."/>
            <person name="Cros-Aarteil S."/>
            <person name="Calhoun S."/>
            <person name="Haridas S."/>
            <person name="Kuo A."/>
            <person name="Mondo S."/>
            <person name="Pangilinan J."/>
            <person name="Riley R."/>
            <person name="Labutti K."/>
            <person name="Andreopoulos B."/>
            <person name="Lipzen A."/>
            <person name="Chen C."/>
            <person name="Yanf M."/>
            <person name="Daum C."/>
            <person name="Ng V."/>
            <person name="Clum A."/>
            <person name="Steindorff A."/>
            <person name="Ohm R."/>
            <person name="Martin F."/>
            <person name="Silar P."/>
            <person name="Natvig D."/>
            <person name="Lalanne C."/>
            <person name="Gautier V."/>
            <person name="Ament-Velasquez S.L."/>
            <person name="Kruys A."/>
            <person name="Hutchinson M.I."/>
            <person name="Powell A.J."/>
            <person name="Barry K."/>
            <person name="Miller A.N."/>
            <person name="Grigoriev I.V."/>
            <person name="Debuchy R."/>
            <person name="Gladieux P."/>
            <person name="Thoren M.H."/>
            <person name="Johannesson H."/>
        </authorList>
    </citation>
    <scope>NUCLEOTIDE SEQUENCE</scope>
    <source>
        <strain evidence="4">SMH4607-1</strain>
    </source>
</reference>
<gene>
    <name evidence="4" type="ORF">B0H67DRAFT_514514</name>
</gene>
<dbReference type="PANTHER" id="PTHR24198:SF165">
    <property type="entry name" value="ANKYRIN REPEAT-CONTAINING PROTEIN-RELATED"/>
    <property type="match status" value="1"/>
</dbReference>
<keyword evidence="5" id="KW-1185">Reference proteome</keyword>
<dbReference type="InterPro" id="IPR036770">
    <property type="entry name" value="Ankyrin_rpt-contain_sf"/>
</dbReference>
<sequence>MADPISVIAAIETLGAVLQSVALTIAKMKAAPKKVIDIREECIFTRHILLNIRREINIDGPPPPYSSRAGAKTQAYDGDPHYPDFSALLQNTIDQLSADTEILLGELRRLCPLNPESKLDQWVSNGAIVWRTRFLEDMLLRIQARKGNLQLVLQSKTFAVVGLVERRASSPLPASPPRTLSMMQEKFLQAVKLKNIAAVEALLNQRLDPNFQLDDNEPSPLKVAVRNDDFVMVQRLCSHGARADSKTQNGKTLLMLAIENNRINSALALIQYSAAVSAADSQGRTALHMAAKGNHLALVQELLKAKADPNTPSRGGLTPVMEAAFRQDSDPAIPPNIHLIGLLLHASADPNAQNPDGHTLLHKAAMTGDASLLALLLQKGADPSLPDKAGQHALHHAASLGHATLTTALLSHSLATIDAADAKGITPLMLAAGAGHDAVVHQLTTHGADVARRSAMGFHALYAACAGGHLLCAALLVGRGAEVDGADCRGNTPLHVAAKNGRVEMVRWLLSMGADKGRRSVGAFEGLGVVGTPAEVA</sequence>
<protein>
    <submittedName>
        <fullName evidence="4">Ankyrin repeat-containing domain protein</fullName>
    </submittedName>
</protein>
<evidence type="ECO:0000313" key="5">
    <source>
        <dbReference type="Proteomes" id="UP001172102"/>
    </source>
</evidence>
<dbReference type="EMBL" id="JAUKUA010000004">
    <property type="protein sequence ID" value="KAK0715455.1"/>
    <property type="molecule type" value="Genomic_DNA"/>
</dbReference>
<feature type="repeat" description="ANK" evidence="3">
    <location>
        <begin position="249"/>
        <end position="281"/>
    </location>
</feature>
<accession>A0AA40AGK1</accession>
<dbReference type="SMART" id="SM00248">
    <property type="entry name" value="ANK"/>
    <property type="match status" value="9"/>
</dbReference>
<dbReference type="PRINTS" id="PR01415">
    <property type="entry name" value="ANKYRIN"/>
</dbReference>
<keyword evidence="2 3" id="KW-0040">ANK repeat</keyword>
<dbReference type="PROSITE" id="PS50297">
    <property type="entry name" value="ANK_REP_REGION"/>
    <property type="match status" value="4"/>
</dbReference>
<evidence type="ECO:0000256" key="1">
    <source>
        <dbReference type="ARBA" id="ARBA00022737"/>
    </source>
</evidence>
<dbReference type="SUPFAM" id="SSF48403">
    <property type="entry name" value="Ankyrin repeat"/>
    <property type="match status" value="1"/>
</dbReference>
<dbReference type="PROSITE" id="PS50088">
    <property type="entry name" value="ANK_REPEAT"/>
    <property type="match status" value="5"/>
</dbReference>
<proteinExistence type="predicted"/>
<keyword evidence="1" id="KW-0677">Repeat</keyword>
<dbReference type="Pfam" id="PF12796">
    <property type="entry name" value="Ank_2"/>
    <property type="match status" value="3"/>
</dbReference>
<evidence type="ECO:0000313" key="4">
    <source>
        <dbReference type="EMBL" id="KAK0715455.1"/>
    </source>
</evidence>
<dbReference type="Gene3D" id="1.25.40.20">
    <property type="entry name" value="Ankyrin repeat-containing domain"/>
    <property type="match status" value="3"/>
</dbReference>
<feature type="repeat" description="ANK" evidence="3">
    <location>
        <begin position="423"/>
        <end position="455"/>
    </location>
</feature>
<feature type="non-terminal residue" evidence="4">
    <location>
        <position position="1"/>
    </location>
</feature>
<dbReference type="Pfam" id="PF00023">
    <property type="entry name" value="Ank"/>
    <property type="match status" value="1"/>
</dbReference>
<dbReference type="Proteomes" id="UP001172102">
    <property type="component" value="Unassembled WGS sequence"/>
</dbReference>
<dbReference type="PANTHER" id="PTHR24198">
    <property type="entry name" value="ANKYRIN REPEAT AND PROTEIN KINASE DOMAIN-CONTAINING PROTEIN"/>
    <property type="match status" value="1"/>
</dbReference>
<dbReference type="InterPro" id="IPR002110">
    <property type="entry name" value="Ankyrin_rpt"/>
</dbReference>